<dbReference type="RefSeq" id="XP_030629193.1">
    <property type="nucleotide sequence ID" value="XM_030773333.1"/>
</dbReference>
<dbReference type="SUPFAM" id="SSF57302">
    <property type="entry name" value="Snake toxin-like"/>
    <property type="match status" value="1"/>
</dbReference>
<dbReference type="Gene3D" id="2.10.60.10">
    <property type="entry name" value="CD59"/>
    <property type="match status" value="1"/>
</dbReference>
<reference evidence="6 7" key="1">
    <citation type="submission" date="2025-04" db="UniProtKB">
        <authorList>
            <consortium name="RefSeq"/>
        </authorList>
    </citation>
    <scope>IDENTIFICATION</scope>
</reference>
<accession>A0A6J2VA90</accession>
<dbReference type="OrthoDB" id="8846122at2759"/>
<evidence type="ECO:0000256" key="2">
    <source>
        <dbReference type="ARBA" id="ARBA00023157"/>
    </source>
</evidence>
<protein>
    <submittedName>
        <fullName evidence="6 7">CD59B glycoprotein-like</fullName>
    </submittedName>
</protein>
<dbReference type="AlphaFoldDB" id="A0A6J2VA90"/>
<keyword evidence="2" id="KW-1015">Disulfide bond</keyword>
<dbReference type="Proteomes" id="UP000504632">
    <property type="component" value="Chromosome 5"/>
</dbReference>
<organism evidence="5 7">
    <name type="scientific">Chanos chanos</name>
    <name type="common">Milkfish</name>
    <name type="synonym">Mugil chanos</name>
    <dbReference type="NCBI Taxonomy" id="29144"/>
    <lineage>
        <taxon>Eukaryota</taxon>
        <taxon>Metazoa</taxon>
        <taxon>Chordata</taxon>
        <taxon>Craniata</taxon>
        <taxon>Vertebrata</taxon>
        <taxon>Euteleostomi</taxon>
        <taxon>Actinopterygii</taxon>
        <taxon>Neopterygii</taxon>
        <taxon>Teleostei</taxon>
        <taxon>Ostariophysi</taxon>
        <taxon>Gonorynchiformes</taxon>
        <taxon>Chanidae</taxon>
        <taxon>Chanos</taxon>
    </lineage>
</organism>
<dbReference type="RefSeq" id="XP_030629194.1">
    <property type="nucleotide sequence ID" value="XM_030773334.1"/>
</dbReference>
<feature type="signal peptide" evidence="3">
    <location>
        <begin position="1"/>
        <end position="19"/>
    </location>
</feature>
<dbReference type="InterPro" id="IPR035076">
    <property type="entry name" value="Toxin/TOLIP"/>
</dbReference>
<dbReference type="PANTHER" id="PTHR10036:SF25">
    <property type="entry name" value="HEP21 PROTEIN"/>
    <property type="match status" value="1"/>
</dbReference>
<feature type="domain" description="Snake toxin/toxin-like" evidence="4">
    <location>
        <begin position="20"/>
        <end position="90"/>
    </location>
</feature>
<gene>
    <name evidence="6 7" type="primary">LOC115811219</name>
</gene>
<dbReference type="CDD" id="cd23611">
    <property type="entry name" value="TFP_LU_ECD_THFP5"/>
    <property type="match status" value="1"/>
</dbReference>
<sequence length="92" mass="10253">MKVLLLALVFMLVVTSGSALECHHCTPRKAGEACEITAVRCEPEKDACAAAKFNRAPYGHFQKCMRMSDCEDLKMNAYIQVKCCQTDLCNTF</sequence>
<evidence type="ECO:0000259" key="4">
    <source>
        <dbReference type="Pfam" id="PF00087"/>
    </source>
</evidence>
<dbReference type="GO" id="GO:0098552">
    <property type="term" value="C:side of membrane"/>
    <property type="evidence" value="ECO:0007669"/>
    <property type="project" value="UniProtKB-KW"/>
</dbReference>
<keyword evidence="1 3" id="KW-0732">Signal</keyword>
<evidence type="ECO:0000313" key="5">
    <source>
        <dbReference type="Proteomes" id="UP000504632"/>
    </source>
</evidence>
<dbReference type="InterPro" id="IPR045860">
    <property type="entry name" value="Snake_toxin-like_sf"/>
</dbReference>
<evidence type="ECO:0000256" key="1">
    <source>
        <dbReference type="ARBA" id="ARBA00022729"/>
    </source>
</evidence>
<evidence type="ECO:0000313" key="6">
    <source>
        <dbReference type="RefSeq" id="XP_030629193.1"/>
    </source>
</evidence>
<feature type="chain" id="PRO_5044642746" evidence="3">
    <location>
        <begin position="20"/>
        <end position="92"/>
    </location>
</feature>
<dbReference type="GeneID" id="115811219"/>
<proteinExistence type="predicted"/>
<dbReference type="Pfam" id="PF00087">
    <property type="entry name" value="Toxin_TOLIP"/>
    <property type="match status" value="1"/>
</dbReference>
<evidence type="ECO:0000256" key="3">
    <source>
        <dbReference type="SAM" id="SignalP"/>
    </source>
</evidence>
<keyword evidence="5" id="KW-1185">Reference proteome</keyword>
<dbReference type="CTD" id="100329375"/>
<evidence type="ECO:0000313" key="7">
    <source>
        <dbReference type="RefSeq" id="XP_030629194.1"/>
    </source>
</evidence>
<dbReference type="PANTHER" id="PTHR10036">
    <property type="entry name" value="CD59 GLYCOPROTEIN"/>
    <property type="match status" value="1"/>
</dbReference>
<name>A0A6J2VA90_CHACN</name>